<keyword evidence="3" id="KW-1185">Reference proteome</keyword>
<proteinExistence type="predicted"/>
<sequence length="130" mass="13420">MAPVRRPKTRSCNTVRSKPGSGHKVAKFSQRRGSFGGPSASGNPVRETRAVQKARQQYIPDGYTSSADDEFAEASSFVASEGSTSGDEAATSVSPAASVAASESEEEAVSSGGDTAGSIAKRSQGHQRRA</sequence>
<gene>
    <name evidence="2" type="ORF">WJX84_009190</name>
</gene>
<dbReference type="EMBL" id="JALJOV010000046">
    <property type="protein sequence ID" value="KAK9868089.1"/>
    <property type="molecule type" value="Genomic_DNA"/>
</dbReference>
<dbReference type="Proteomes" id="UP001485043">
    <property type="component" value="Unassembled WGS sequence"/>
</dbReference>
<name>A0AAW1TGI6_9CHLO</name>
<comment type="caution">
    <text evidence="2">The sequence shown here is derived from an EMBL/GenBank/DDBJ whole genome shotgun (WGS) entry which is preliminary data.</text>
</comment>
<reference evidence="2 3" key="1">
    <citation type="journal article" date="2024" name="Nat. Commun.">
        <title>Phylogenomics reveals the evolutionary origins of lichenization in chlorophyte algae.</title>
        <authorList>
            <person name="Puginier C."/>
            <person name="Libourel C."/>
            <person name="Otte J."/>
            <person name="Skaloud P."/>
            <person name="Haon M."/>
            <person name="Grisel S."/>
            <person name="Petersen M."/>
            <person name="Berrin J.G."/>
            <person name="Delaux P.M."/>
            <person name="Dal Grande F."/>
            <person name="Keller J."/>
        </authorList>
    </citation>
    <scope>NUCLEOTIDE SEQUENCE [LARGE SCALE GENOMIC DNA]</scope>
    <source>
        <strain evidence="2 3">SAG 2523</strain>
    </source>
</reference>
<protein>
    <submittedName>
        <fullName evidence="2">Uncharacterized protein</fullName>
    </submittedName>
</protein>
<evidence type="ECO:0000256" key="1">
    <source>
        <dbReference type="SAM" id="MobiDB-lite"/>
    </source>
</evidence>
<dbReference type="AlphaFoldDB" id="A0AAW1TGI6"/>
<evidence type="ECO:0000313" key="3">
    <source>
        <dbReference type="Proteomes" id="UP001485043"/>
    </source>
</evidence>
<evidence type="ECO:0000313" key="2">
    <source>
        <dbReference type="EMBL" id="KAK9868089.1"/>
    </source>
</evidence>
<feature type="compositionally biased region" description="Low complexity" evidence="1">
    <location>
        <begin position="88"/>
        <end position="102"/>
    </location>
</feature>
<feature type="region of interest" description="Disordered" evidence="1">
    <location>
        <begin position="1"/>
        <end position="54"/>
    </location>
</feature>
<feature type="region of interest" description="Disordered" evidence="1">
    <location>
        <begin position="75"/>
        <end position="130"/>
    </location>
</feature>
<organism evidence="2 3">
    <name type="scientific">Apatococcus fuscideae</name>
    <dbReference type="NCBI Taxonomy" id="2026836"/>
    <lineage>
        <taxon>Eukaryota</taxon>
        <taxon>Viridiplantae</taxon>
        <taxon>Chlorophyta</taxon>
        <taxon>core chlorophytes</taxon>
        <taxon>Trebouxiophyceae</taxon>
        <taxon>Chlorellales</taxon>
        <taxon>Chlorellaceae</taxon>
        <taxon>Apatococcus</taxon>
    </lineage>
</organism>
<accession>A0AAW1TGI6</accession>